<organism evidence="1 2">
    <name type="scientific">Haloterrigena turkmenica (strain ATCC 51198 / DSM 5511 / JCM 9101 / NCIMB 13204 / VKM B-1734 / 4k)</name>
    <name type="common">Halococcus turkmenicus</name>
    <dbReference type="NCBI Taxonomy" id="543526"/>
    <lineage>
        <taxon>Archaea</taxon>
        <taxon>Methanobacteriati</taxon>
        <taxon>Methanobacteriota</taxon>
        <taxon>Stenosarchaea group</taxon>
        <taxon>Halobacteria</taxon>
        <taxon>Halobacteriales</taxon>
        <taxon>Natrialbaceae</taxon>
        <taxon>Haloterrigena</taxon>
    </lineage>
</organism>
<name>D2S2E4_HALTV</name>
<dbReference type="AlphaFoldDB" id="D2S2E4"/>
<protein>
    <recommendedName>
        <fullName evidence="3">Transposase</fullName>
    </recommendedName>
</protein>
<dbReference type="EMBL" id="CP001862">
    <property type="protein sequence ID" value="ADB63541.1"/>
    <property type="molecule type" value="Genomic_DNA"/>
</dbReference>
<reference evidence="1 2" key="1">
    <citation type="journal article" date="2010" name="Stand. Genomic Sci.">
        <title>Complete genome sequence of Haloterrigena turkmenica type strain (4k).</title>
        <authorList>
            <person name="Saunders E."/>
            <person name="Tindall B.J."/>
            <person name="Fahnrich R."/>
            <person name="Lapidus A."/>
            <person name="Copeland A."/>
            <person name="Del Rio T.G."/>
            <person name="Lucas S."/>
            <person name="Chen F."/>
            <person name="Tice H."/>
            <person name="Cheng J.F."/>
            <person name="Han C."/>
            <person name="Detter J.C."/>
            <person name="Bruce D."/>
            <person name="Goodwin L."/>
            <person name="Chain P."/>
            <person name="Pitluck S."/>
            <person name="Pati A."/>
            <person name="Ivanova N."/>
            <person name="Mavromatis K."/>
            <person name="Chen A."/>
            <person name="Palaniappan K."/>
            <person name="Land M."/>
            <person name="Hauser L."/>
            <person name="Chang Y.J."/>
            <person name="Jeffries C.D."/>
            <person name="Brettin T."/>
            <person name="Rohde M."/>
            <person name="Goker M."/>
            <person name="Bristow J."/>
            <person name="Eisen J.A."/>
            <person name="Markowitz V."/>
            <person name="Hugenholtz P."/>
            <person name="Klenk H.P."/>
            <person name="Kyrpides N.C."/>
        </authorList>
    </citation>
    <scope>NUCLEOTIDE SEQUENCE [LARGE SCALE GENOMIC DNA]</scope>
    <source>
        <strain evidence="2">ATCC 51198 / DSM 5511 / JCM 9101 / NCIMB 13204 / VKM B-1734 / 4k</strain>
    </source>
</reference>
<evidence type="ECO:0000313" key="2">
    <source>
        <dbReference type="Proteomes" id="UP000001903"/>
    </source>
</evidence>
<proteinExistence type="predicted"/>
<evidence type="ECO:0000313" key="1">
    <source>
        <dbReference type="EMBL" id="ADB63541.1"/>
    </source>
</evidence>
<evidence type="ECO:0008006" key="3">
    <source>
        <dbReference type="Google" id="ProtNLM"/>
    </source>
</evidence>
<dbReference type="HOGENOM" id="CLU_3094033_0_0_2"/>
<sequence>MCAAIDLDTKLVLGVSLFERRDTDPAAAFLYGLTGKHDLSGLSFSLTVLDI</sequence>
<keyword evidence="1" id="KW-0614">Plasmid</keyword>
<keyword evidence="2" id="KW-1185">Reference proteome</keyword>
<geneLocation type="plasmid" evidence="1 2">
    <name>pHTUR02</name>
</geneLocation>
<dbReference type="KEGG" id="htu:Htur_4769"/>
<gene>
    <name evidence="1" type="ordered locus">Htur_4769</name>
</gene>
<dbReference type="Proteomes" id="UP000001903">
    <property type="component" value="Plasmid pHTUR02"/>
</dbReference>
<accession>D2S2E4</accession>